<evidence type="ECO:0000256" key="2">
    <source>
        <dbReference type="ARBA" id="ARBA00006671"/>
    </source>
</evidence>
<comment type="subcellular location">
    <subcellularLocation>
        <location evidence="1">Fimbrium</location>
    </subcellularLocation>
</comment>
<dbReference type="InterPro" id="IPR050263">
    <property type="entry name" value="Bact_Fimbrial_Adh_Pro"/>
</dbReference>
<dbReference type="Pfam" id="PF00419">
    <property type="entry name" value="Fimbrial"/>
    <property type="match status" value="1"/>
</dbReference>
<name>A0A1Y2SFI5_9GAMM</name>
<dbReference type="InterPro" id="IPR036937">
    <property type="entry name" value="Adhesion_dom_fimbrial_sf"/>
</dbReference>
<dbReference type="EMBL" id="MUBJ01000004">
    <property type="protein sequence ID" value="OTA17373.1"/>
    <property type="molecule type" value="Genomic_DNA"/>
</dbReference>
<comment type="caution">
    <text evidence="7">The sequence shown here is derived from an EMBL/GenBank/DDBJ whole genome shotgun (WGS) entry which is preliminary data.</text>
</comment>
<feature type="signal peptide" evidence="5">
    <location>
        <begin position="1"/>
        <end position="21"/>
    </location>
</feature>
<proteinExistence type="inferred from homology"/>
<dbReference type="AlphaFoldDB" id="A0A1Y2SFI5"/>
<dbReference type="STRING" id="351656.Xvie_01225"/>
<dbReference type="SUPFAM" id="SSF49401">
    <property type="entry name" value="Bacterial adhesins"/>
    <property type="match status" value="1"/>
</dbReference>
<feature type="chain" id="PRO_5011010524" evidence="5">
    <location>
        <begin position="22"/>
        <end position="184"/>
    </location>
</feature>
<dbReference type="Gene3D" id="2.60.40.1090">
    <property type="entry name" value="Fimbrial-type adhesion domain"/>
    <property type="match status" value="1"/>
</dbReference>
<dbReference type="Proteomes" id="UP000194350">
    <property type="component" value="Unassembled WGS sequence"/>
</dbReference>
<comment type="similarity">
    <text evidence="2">Belongs to the fimbrial protein family.</text>
</comment>
<dbReference type="GO" id="GO:0009289">
    <property type="term" value="C:pilus"/>
    <property type="evidence" value="ECO:0007669"/>
    <property type="project" value="UniProtKB-SubCell"/>
</dbReference>
<dbReference type="OrthoDB" id="8586454at2"/>
<accession>A0A1Y2SFI5</accession>
<evidence type="ECO:0000256" key="1">
    <source>
        <dbReference type="ARBA" id="ARBA00004561"/>
    </source>
</evidence>
<organism evidence="7 8">
    <name type="scientific">Xenorhabdus vietnamensis</name>
    <dbReference type="NCBI Taxonomy" id="351656"/>
    <lineage>
        <taxon>Bacteria</taxon>
        <taxon>Pseudomonadati</taxon>
        <taxon>Pseudomonadota</taxon>
        <taxon>Gammaproteobacteria</taxon>
        <taxon>Enterobacterales</taxon>
        <taxon>Morganellaceae</taxon>
        <taxon>Xenorhabdus</taxon>
    </lineage>
</organism>
<keyword evidence="4" id="KW-0281">Fimbrium</keyword>
<dbReference type="RefSeq" id="WP_086108448.1">
    <property type="nucleotide sequence ID" value="NZ_CAWNGD010000084.1"/>
</dbReference>
<dbReference type="InterPro" id="IPR000259">
    <property type="entry name" value="Adhesion_dom_fimbrial"/>
</dbReference>
<dbReference type="InterPro" id="IPR008966">
    <property type="entry name" value="Adhesion_dom_sf"/>
</dbReference>
<keyword evidence="3 5" id="KW-0732">Signal</keyword>
<dbReference type="PANTHER" id="PTHR33420:SF12">
    <property type="entry name" value="FIMBRIN-LIKE PROTEIN FIMI-RELATED"/>
    <property type="match status" value="1"/>
</dbReference>
<gene>
    <name evidence="7" type="ORF">Xvie_01225</name>
</gene>
<protein>
    <submittedName>
        <fullName evidence="7">Fimbrial subunit</fullName>
    </submittedName>
</protein>
<sequence>MKLLIKSAVTAVIWGSMIVSAFAISNTGNITFTGKVTKGTCSSAVASDSGNVTMPDVGIGDFTSKGDTKGDRDFQIMLNKCSVNPSGNSSVKIKFTGDSDTDNSKVLRNRASSSPAVGVGIGIYNKLAGSQIEIGGSPVEVATLTSKETSKELKFIAKYVATKDKADIKPGPVRANANFTIEYD</sequence>
<reference evidence="7 8" key="1">
    <citation type="submission" date="2016-10" db="EMBL/GenBank/DDBJ databases">
        <title>Systematic genetic and metabolomic analysis of Xenorhabdus and Photorhabdus spp., highlights the requirements for a dual symbiotic and pathogenic life style.</title>
        <authorList>
            <person name="Tobias N.J."/>
            <person name="Wolff H."/>
            <person name="Djahanschiri B."/>
            <person name="Pidot S.J."/>
            <person name="Stinear T.P."/>
            <person name="Ebersberger I."/>
            <person name="Bode H.B."/>
        </authorList>
    </citation>
    <scope>NUCLEOTIDE SEQUENCE [LARGE SCALE GENOMIC DNA]</scope>
    <source>
        <strain evidence="7 8">DSM 22392</strain>
    </source>
</reference>
<evidence type="ECO:0000256" key="3">
    <source>
        <dbReference type="ARBA" id="ARBA00022729"/>
    </source>
</evidence>
<evidence type="ECO:0000313" key="8">
    <source>
        <dbReference type="Proteomes" id="UP000194350"/>
    </source>
</evidence>
<keyword evidence="8" id="KW-1185">Reference proteome</keyword>
<dbReference type="GO" id="GO:0043709">
    <property type="term" value="P:cell adhesion involved in single-species biofilm formation"/>
    <property type="evidence" value="ECO:0007669"/>
    <property type="project" value="TreeGrafter"/>
</dbReference>
<evidence type="ECO:0000259" key="6">
    <source>
        <dbReference type="Pfam" id="PF00419"/>
    </source>
</evidence>
<evidence type="ECO:0000256" key="5">
    <source>
        <dbReference type="SAM" id="SignalP"/>
    </source>
</evidence>
<evidence type="ECO:0000313" key="7">
    <source>
        <dbReference type="EMBL" id="OTA17373.1"/>
    </source>
</evidence>
<feature type="domain" description="Fimbrial-type adhesion" evidence="6">
    <location>
        <begin position="30"/>
        <end position="184"/>
    </location>
</feature>
<dbReference type="PANTHER" id="PTHR33420">
    <property type="entry name" value="FIMBRIAL SUBUNIT ELFA-RELATED"/>
    <property type="match status" value="1"/>
</dbReference>
<evidence type="ECO:0000256" key="4">
    <source>
        <dbReference type="ARBA" id="ARBA00023263"/>
    </source>
</evidence>